<protein>
    <submittedName>
        <fullName evidence="1">Uncharacterized protein</fullName>
    </submittedName>
</protein>
<reference evidence="1 2" key="1">
    <citation type="submission" date="2017-02" db="EMBL/GenBank/DDBJ databases">
        <title>The new phylogeny of genus Mycobacterium.</title>
        <authorList>
            <person name="Tortoli E."/>
            <person name="Trovato A."/>
            <person name="Cirillo D.M."/>
        </authorList>
    </citation>
    <scope>NUCLEOTIDE SEQUENCE [LARGE SCALE GENOMIC DNA]</scope>
    <source>
        <strain evidence="1 2">DSM 45633</strain>
    </source>
</reference>
<dbReference type="EMBL" id="MVHZ01000008">
    <property type="protein sequence ID" value="ORB01088.1"/>
    <property type="molecule type" value="Genomic_DNA"/>
</dbReference>
<proteinExistence type="predicted"/>
<organism evidence="1 2">
    <name type="scientific">Mycolicibacter minnesotensis</name>
    <dbReference type="NCBI Taxonomy" id="1118379"/>
    <lineage>
        <taxon>Bacteria</taxon>
        <taxon>Bacillati</taxon>
        <taxon>Actinomycetota</taxon>
        <taxon>Actinomycetes</taxon>
        <taxon>Mycobacteriales</taxon>
        <taxon>Mycobacteriaceae</taxon>
        <taxon>Mycolicibacter</taxon>
    </lineage>
</organism>
<sequence length="99" mass="10579">MSAYAIPLPPGADPGHVDDWEIVDGCPIRMVWSEKPNGLSEDLAPRAVCAQLGDGRVTVENDPPEVYFADTSMSADDARKVAAALIEVADLADLWAGQR</sequence>
<comment type="caution">
    <text evidence="1">The sequence shown here is derived from an EMBL/GenBank/DDBJ whole genome shotgun (WGS) entry which is preliminary data.</text>
</comment>
<evidence type="ECO:0000313" key="2">
    <source>
        <dbReference type="Proteomes" id="UP000192320"/>
    </source>
</evidence>
<name>A0A7I7R413_9MYCO</name>
<dbReference type="OrthoDB" id="9801061at2"/>
<gene>
    <name evidence="1" type="ORF">BST33_09975</name>
</gene>
<dbReference type="AlphaFoldDB" id="A0A7I7R413"/>
<keyword evidence="2" id="KW-1185">Reference proteome</keyword>
<dbReference type="Proteomes" id="UP000192320">
    <property type="component" value="Unassembled WGS sequence"/>
</dbReference>
<accession>A0A7I7R413</accession>
<evidence type="ECO:0000313" key="1">
    <source>
        <dbReference type="EMBL" id="ORB01088.1"/>
    </source>
</evidence>
<dbReference type="RefSeq" id="WP_083025483.1">
    <property type="nucleotide sequence ID" value="NZ_AP022589.1"/>
</dbReference>